<evidence type="ECO:0000313" key="3">
    <source>
        <dbReference type="Proteomes" id="UP000198742"/>
    </source>
</evidence>
<feature type="transmembrane region" description="Helical" evidence="1">
    <location>
        <begin position="62"/>
        <end position="87"/>
    </location>
</feature>
<feature type="transmembrane region" description="Helical" evidence="1">
    <location>
        <begin position="154"/>
        <end position="177"/>
    </location>
</feature>
<proteinExistence type="predicted"/>
<keyword evidence="1" id="KW-0472">Membrane</keyword>
<name>A0A1H4XM13_9ACTN</name>
<organism evidence="2 3">
    <name type="scientific">Nocardioides exalbidus</name>
    <dbReference type="NCBI Taxonomy" id="402596"/>
    <lineage>
        <taxon>Bacteria</taxon>
        <taxon>Bacillati</taxon>
        <taxon>Actinomycetota</taxon>
        <taxon>Actinomycetes</taxon>
        <taxon>Propionibacteriales</taxon>
        <taxon>Nocardioidaceae</taxon>
        <taxon>Nocardioides</taxon>
    </lineage>
</organism>
<feature type="transmembrane region" description="Helical" evidence="1">
    <location>
        <begin position="184"/>
        <end position="200"/>
    </location>
</feature>
<dbReference type="Proteomes" id="UP000198742">
    <property type="component" value="Unassembled WGS sequence"/>
</dbReference>
<dbReference type="OrthoDB" id="3404770at2"/>
<dbReference type="STRING" id="402596.SAMN04489844_3601"/>
<protein>
    <recommendedName>
        <fullName evidence="4">DUF4386 family protein</fullName>
    </recommendedName>
</protein>
<dbReference type="AlphaFoldDB" id="A0A1H4XM13"/>
<feature type="transmembrane region" description="Helical" evidence="1">
    <location>
        <begin position="21"/>
        <end position="42"/>
    </location>
</feature>
<reference evidence="3" key="1">
    <citation type="submission" date="2016-10" db="EMBL/GenBank/DDBJ databases">
        <authorList>
            <person name="Varghese N."/>
            <person name="Submissions S."/>
        </authorList>
    </citation>
    <scope>NUCLEOTIDE SEQUENCE [LARGE SCALE GENOMIC DNA]</scope>
    <source>
        <strain evidence="3">DSM 22017</strain>
    </source>
</reference>
<gene>
    <name evidence="2" type="ORF">SAMN04489844_3601</name>
</gene>
<feature type="transmembrane region" description="Helical" evidence="1">
    <location>
        <begin position="206"/>
        <end position="226"/>
    </location>
</feature>
<keyword evidence="1" id="KW-0812">Transmembrane</keyword>
<dbReference type="EMBL" id="FNRT01000002">
    <property type="protein sequence ID" value="SED06732.1"/>
    <property type="molecule type" value="Genomic_DNA"/>
</dbReference>
<dbReference type="RefSeq" id="WP_090970766.1">
    <property type="nucleotide sequence ID" value="NZ_FNRT01000002.1"/>
</dbReference>
<evidence type="ECO:0000256" key="1">
    <source>
        <dbReference type="SAM" id="Phobius"/>
    </source>
</evidence>
<evidence type="ECO:0008006" key="4">
    <source>
        <dbReference type="Google" id="ProtNLM"/>
    </source>
</evidence>
<keyword evidence="1" id="KW-1133">Transmembrane helix</keyword>
<keyword evidence="3" id="KW-1185">Reference proteome</keyword>
<feature type="transmembrane region" description="Helical" evidence="1">
    <location>
        <begin position="99"/>
        <end position="119"/>
    </location>
</feature>
<evidence type="ECO:0000313" key="2">
    <source>
        <dbReference type="EMBL" id="SED06732.1"/>
    </source>
</evidence>
<sequence>MTMIDAPPAPVRSPGPDLVPAARVAFALLVLSQVAVVAFTMWEPPFDGVIRYDDIAPLGSAYWPMNVLVGGPAYALGTVTATVFLAVLGAGRATGASMVASMVGCVLHLLGGLVFALVITAEVLPFAWAADPAVVGEQEGRALFAAYNDHFDAFLPYVLGSMAAVALGVLLAVVGAALSGGLRWWVPALVLALVVAQFAVPFHHPLVPALSLVQRVVWIGLGWAGLRRVARRG</sequence>
<accession>A0A1H4XM13</accession>